<dbReference type="EMBL" id="KY565524">
    <property type="protein sequence ID" value="ARR75002.1"/>
    <property type="molecule type" value="Genomic_DNA"/>
</dbReference>
<name>A0A1X9VNU2_9VIRU</name>
<protein>
    <submittedName>
        <fullName evidence="1">Uncharacterized protein</fullName>
    </submittedName>
</protein>
<organism evidence="1">
    <name type="scientific">Mimivirus AB-566-O17</name>
    <dbReference type="NCBI Taxonomy" id="1988039"/>
    <lineage>
        <taxon>Viruses</taxon>
        <taxon>Varidnaviria</taxon>
        <taxon>Bamfordvirae</taxon>
        <taxon>Nucleocytoviricota</taxon>
        <taxon>Megaviricetes</taxon>
        <taxon>Imitervirales</taxon>
        <taxon>Mimiviridae</taxon>
        <taxon>Megamimivirinae</taxon>
        <taxon>Mimivirus</taxon>
    </lineage>
</organism>
<gene>
    <name evidence="1" type="ORF">SAGO17_0083</name>
</gene>
<accession>A0A1X9VNU2</accession>
<sequence>MESNTQKVICSYIDKEFGVRCKNKLGLYPIYCWLHTRRIHNLQIKKSQIPNAGNGLYTGDEGFKKGDIIFRYGFPYNKVTEKVYSAKCDLDDSGCYEYLYCDSNDKSKTKLKQEGEDCWDSLDIRSTIARNSNSAHNSKFRHMPLAIN</sequence>
<reference evidence="1" key="1">
    <citation type="journal article" date="2017" name="ISME J.">
        <title>Genomic exploration of individual giant ocean viruses.</title>
        <authorList>
            <person name="Wilson W.H."/>
            <person name="Gilg I.C."/>
            <person name="Moniruzzaman M."/>
            <person name="Field E.K."/>
            <person name="Koren S."/>
            <person name="LeCleir G.R."/>
            <person name="Martinez Martinez J."/>
            <person name="Poulton N.J."/>
            <person name="Swan B.K."/>
            <person name="Stepanauskas R."/>
            <person name="Wilhelm S.W."/>
        </authorList>
    </citation>
    <scope>NUCLEOTIDE SEQUENCE</scope>
</reference>
<proteinExistence type="predicted"/>
<evidence type="ECO:0000313" key="1">
    <source>
        <dbReference type="EMBL" id="ARR75002.1"/>
    </source>
</evidence>